<keyword evidence="2 8" id="KW-0349">Heme</keyword>
<dbReference type="OrthoDB" id="260091at2759"/>
<sequence length="110" mass="12602">MSHTVYTIEEVACHNGKSDTGLWIVIKDIVYDVTEYIHEHPGGEELLLEYAGRDATSAFNDFGHSSDAIAHLKLYKIGQLAEGDKRSKEIRERKRKSRRIFFPLFRSCST</sequence>
<dbReference type="Gene3D" id="3.10.120.10">
    <property type="entry name" value="Cytochrome b5-like heme/steroid binding domain"/>
    <property type="match status" value="1"/>
</dbReference>
<keyword evidence="3" id="KW-0812">Transmembrane</keyword>
<evidence type="ECO:0000256" key="1">
    <source>
        <dbReference type="ARBA" id="ARBA00004370"/>
    </source>
</evidence>
<dbReference type="GO" id="GO:0020037">
    <property type="term" value="F:heme binding"/>
    <property type="evidence" value="ECO:0007669"/>
    <property type="project" value="UniProtKB-UniRule"/>
</dbReference>
<evidence type="ECO:0000256" key="8">
    <source>
        <dbReference type="RuleBase" id="RU362121"/>
    </source>
</evidence>
<keyword evidence="6" id="KW-0472">Membrane</keyword>
<dbReference type="InterPro" id="IPR001199">
    <property type="entry name" value="Cyt_B5-like_heme/steroid-bd"/>
</dbReference>
<dbReference type="SMART" id="SM01117">
    <property type="entry name" value="Cyt-b5"/>
    <property type="match status" value="1"/>
</dbReference>
<comment type="similarity">
    <text evidence="7 8">Belongs to the cytochrome b5 family.</text>
</comment>
<evidence type="ECO:0000256" key="4">
    <source>
        <dbReference type="ARBA" id="ARBA00022723"/>
    </source>
</evidence>
<keyword evidence="10" id="KW-1185">Reference proteome</keyword>
<dbReference type="FunFam" id="3.10.120.10:FF:000002">
    <property type="entry name" value="Cytochrome b5 type B"/>
    <property type="match status" value="1"/>
</dbReference>
<reference evidence="11" key="1">
    <citation type="submission" date="2025-08" db="UniProtKB">
        <authorList>
            <consortium name="RefSeq"/>
        </authorList>
    </citation>
    <scope>IDENTIFICATION</scope>
    <source>
        <strain evidence="11">USDA-PBARC FA_bdor</strain>
        <tissue evidence="11">Whole organism</tissue>
    </source>
</reference>
<accession>A0A9R1SX02</accession>
<evidence type="ECO:0000313" key="11">
    <source>
        <dbReference type="RefSeq" id="XP_011298665.1"/>
    </source>
</evidence>
<organism evidence="10 11">
    <name type="scientific">Fopius arisanus</name>
    <dbReference type="NCBI Taxonomy" id="64838"/>
    <lineage>
        <taxon>Eukaryota</taxon>
        <taxon>Metazoa</taxon>
        <taxon>Ecdysozoa</taxon>
        <taxon>Arthropoda</taxon>
        <taxon>Hexapoda</taxon>
        <taxon>Insecta</taxon>
        <taxon>Pterygota</taxon>
        <taxon>Neoptera</taxon>
        <taxon>Endopterygota</taxon>
        <taxon>Hymenoptera</taxon>
        <taxon>Apocrita</taxon>
        <taxon>Ichneumonoidea</taxon>
        <taxon>Braconidae</taxon>
        <taxon>Opiinae</taxon>
        <taxon>Fopius</taxon>
    </lineage>
</organism>
<dbReference type="GO" id="GO:0016020">
    <property type="term" value="C:membrane"/>
    <property type="evidence" value="ECO:0007669"/>
    <property type="project" value="UniProtKB-SubCell"/>
</dbReference>
<proteinExistence type="inferred from homology"/>
<dbReference type="RefSeq" id="XP_011298665.1">
    <property type="nucleotide sequence ID" value="XM_011300363.1"/>
</dbReference>
<keyword evidence="5 8" id="KW-0408">Iron</keyword>
<evidence type="ECO:0000256" key="6">
    <source>
        <dbReference type="ARBA" id="ARBA00023136"/>
    </source>
</evidence>
<evidence type="ECO:0000313" key="10">
    <source>
        <dbReference type="Proteomes" id="UP000694866"/>
    </source>
</evidence>
<dbReference type="InterPro" id="IPR036400">
    <property type="entry name" value="Cyt_B5-like_heme/steroid_sf"/>
</dbReference>
<evidence type="ECO:0000259" key="9">
    <source>
        <dbReference type="PROSITE" id="PS50255"/>
    </source>
</evidence>
<dbReference type="PANTHER" id="PTHR19359">
    <property type="entry name" value="CYTOCHROME B5"/>
    <property type="match status" value="1"/>
</dbReference>
<dbReference type="Proteomes" id="UP000694866">
    <property type="component" value="Unplaced"/>
</dbReference>
<dbReference type="GO" id="GO:0046872">
    <property type="term" value="F:metal ion binding"/>
    <property type="evidence" value="ECO:0007669"/>
    <property type="project" value="UniProtKB-UniRule"/>
</dbReference>
<dbReference type="KEGG" id="fas:105263875"/>
<dbReference type="PROSITE" id="PS50255">
    <property type="entry name" value="CYTOCHROME_B5_2"/>
    <property type="match status" value="1"/>
</dbReference>
<evidence type="ECO:0000256" key="5">
    <source>
        <dbReference type="ARBA" id="ARBA00023004"/>
    </source>
</evidence>
<protein>
    <submittedName>
        <fullName evidence="11">Cytochrome b5-like</fullName>
    </submittedName>
</protein>
<evidence type="ECO:0000256" key="2">
    <source>
        <dbReference type="ARBA" id="ARBA00022617"/>
    </source>
</evidence>
<keyword evidence="4 8" id="KW-0479">Metal-binding</keyword>
<dbReference type="Pfam" id="PF00173">
    <property type="entry name" value="Cyt-b5"/>
    <property type="match status" value="1"/>
</dbReference>
<evidence type="ECO:0000256" key="3">
    <source>
        <dbReference type="ARBA" id="ARBA00022692"/>
    </source>
</evidence>
<dbReference type="InterPro" id="IPR050668">
    <property type="entry name" value="Cytochrome_b5"/>
</dbReference>
<dbReference type="InterPro" id="IPR018506">
    <property type="entry name" value="Cyt_B5_heme-BS"/>
</dbReference>
<name>A0A9R1SX02_9HYME</name>
<dbReference type="GeneID" id="105263875"/>
<comment type="subcellular location">
    <subcellularLocation>
        <location evidence="1">Membrane</location>
    </subcellularLocation>
</comment>
<dbReference type="PROSITE" id="PS00191">
    <property type="entry name" value="CYTOCHROME_B5_1"/>
    <property type="match status" value="1"/>
</dbReference>
<dbReference type="PRINTS" id="PR00363">
    <property type="entry name" value="CYTOCHROMEB5"/>
</dbReference>
<evidence type="ECO:0000256" key="7">
    <source>
        <dbReference type="ARBA" id="ARBA00038168"/>
    </source>
</evidence>
<gene>
    <name evidence="11" type="primary">LOC105263875</name>
</gene>
<dbReference type="AlphaFoldDB" id="A0A9R1SX02"/>
<dbReference type="SUPFAM" id="SSF55856">
    <property type="entry name" value="Cytochrome b5-like heme/steroid binding domain"/>
    <property type="match status" value="1"/>
</dbReference>
<feature type="domain" description="Cytochrome b5 heme-binding" evidence="9">
    <location>
        <begin position="3"/>
        <end position="81"/>
    </location>
</feature>